<comment type="caution">
    <text evidence="2">The sequence shown here is derived from an EMBL/GenBank/DDBJ whole genome shotgun (WGS) entry which is preliminary data.</text>
</comment>
<accession>A0A2S6HBA5</accession>
<organism evidence="2 3">
    <name type="scientific">Lacrimispora xylanisolvens</name>
    <dbReference type="NCBI Taxonomy" id="384636"/>
    <lineage>
        <taxon>Bacteria</taxon>
        <taxon>Bacillati</taxon>
        <taxon>Bacillota</taxon>
        <taxon>Clostridia</taxon>
        <taxon>Lachnospirales</taxon>
        <taxon>Lachnospiraceae</taxon>
        <taxon>Lacrimispora</taxon>
    </lineage>
</organism>
<reference evidence="2 3" key="1">
    <citation type="submission" date="2018-02" db="EMBL/GenBank/DDBJ databases">
        <title>Genomic Encyclopedia of Archaeal and Bacterial Type Strains, Phase II (KMG-II): from individual species to whole genera.</title>
        <authorList>
            <person name="Goeker M."/>
        </authorList>
    </citation>
    <scope>NUCLEOTIDE SEQUENCE [LARGE SCALE GENOMIC DNA]</scope>
    <source>
        <strain evidence="2 3">DSM 3808</strain>
    </source>
</reference>
<dbReference type="Pfam" id="PF00583">
    <property type="entry name" value="Acetyltransf_1"/>
    <property type="match status" value="1"/>
</dbReference>
<evidence type="ECO:0000259" key="1">
    <source>
        <dbReference type="PROSITE" id="PS51186"/>
    </source>
</evidence>
<dbReference type="InterPro" id="IPR000182">
    <property type="entry name" value="GNAT_dom"/>
</dbReference>
<keyword evidence="3" id="KW-1185">Reference proteome</keyword>
<dbReference type="EMBL" id="PTJA01000023">
    <property type="protein sequence ID" value="PPK74706.1"/>
    <property type="molecule type" value="Genomic_DNA"/>
</dbReference>
<feature type="domain" description="N-acetyltransferase" evidence="1">
    <location>
        <begin position="148"/>
        <end position="288"/>
    </location>
</feature>
<evidence type="ECO:0000313" key="3">
    <source>
        <dbReference type="Proteomes" id="UP000237749"/>
    </source>
</evidence>
<sequence>MQYKLYTDVHEFYKDTYEALMCDESQNMILLGNIITGNEGKDKTDWRDPAKWVMATVSDIRGICLIALMTPPHNITLYSTGNIINQQAIKCLIDGLDEYNIPGVTTEKELANTFAKEYTTQKGLSFKTTMSQRIYELTAVNPAIEQFGVVRLLEEKDMHFFPYWLEAFNAAAVYGNTEMSIPQGADPYHYRLSTKKLYVLEIDGSPVSMAGFTREMQTAIGVAFVYTPPYFRGKGYASSCVAQLSQIALDKGFTKCVLYTDLLNPTSNSIYQKIGYKPVCDSLMLKYE</sequence>
<dbReference type="GO" id="GO:0016747">
    <property type="term" value="F:acyltransferase activity, transferring groups other than amino-acyl groups"/>
    <property type="evidence" value="ECO:0007669"/>
    <property type="project" value="InterPro"/>
</dbReference>
<dbReference type="Gene3D" id="3.40.630.30">
    <property type="match status" value="1"/>
</dbReference>
<proteinExistence type="predicted"/>
<name>A0A2S6HBA5_9FIRM</name>
<dbReference type="OrthoDB" id="9803233at2"/>
<dbReference type="PROSITE" id="PS51186">
    <property type="entry name" value="GNAT"/>
    <property type="match status" value="1"/>
</dbReference>
<gene>
    <name evidence="2" type="ORF">BXY41_12321</name>
</gene>
<dbReference type="RefSeq" id="WP_104439846.1">
    <property type="nucleotide sequence ID" value="NZ_PTJA01000023.1"/>
</dbReference>
<dbReference type="SUPFAM" id="SSF55729">
    <property type="entry name" value="Acyl-CoA N-acyltransferases (Nat)"/>
    <property type="match status" value="1"/>
</dbReference>
<dbReference type="Proteomes" id="UP000237749">
    <property type="component" value="Unassembled WGS sequence"/>
</dbReference>
<dbReference type="AlphaFoldDB" id="A0A2S6HBA5"/>
<protein>
    <recommendedName>
        <fullName evidence="1">N-acetyltransferase domain-containing protein</fullName>
    </recommendedName>
</protein>
<evidence type="ECO:0000313" key="2">
    <source>
        <dbReference type="EMBL" id="PPK74706.1"/>
    </source>
</evidence>
<dbReference type="CDD" id="cd04301">
    <property type="entry name" value="NAT_SF"/>
    <property type="match status" value="1"/>
</dbReference>
<dbReference type="InterPro" id="IPR016181">
    <property type="entry name" value="Acyl_CoA_acyltransferase"/>
</dbReference>